<dbReference type="InterPro" id="IPR001584">
    <property type="entry name" value="Integrase_cat-core"/>
</dbReference>
<dbReference type="OrthoDB" id="2499658at2759"/>
<dbReference type="Pfam" id="PF00665">
    <property type="entry name" value="rve"/>
    <property type="match status" value="1"/>
</dbReference>
<evidence type="ECO:0000259" key="2">
    <source>
        <dbReference type="PROSITE" id="PS50994"/>
    </source>
</evidence>
<organism evidence="3 4">
    <name type="scientific">Rhizophagus irregularis</name>
    <dbReference type="NCBI Taxonomy" id="588596"/>
    <lineage>
        <taxon>Eukaryota</taxon>
        <taxon>Fungi</taxon>
        <taxon>Fungi incertae sedis</taxon>
        <taxon>Mucoromycota</taxon>
        <taxon>Glomeromycotina</taxon>
        <taxon>Glomeromycetes</taxon>
        <taxon>Glomerales</taxon>
        <taxon>Glomeraceae</taxon>
        <taxon>Rhizophagus</taxon>
    </lineage>
</organism>
<dbReference type="VEuPathDB" id="FungiDB:RhiirFUN_017385"/>
<accession>A0A915ZM94</accession>
<reference evidence="3" key="1">
    <citation type="submission" date="2020-05" db="EMBL/GenBank/DDBJ databases">
        <authorList>
            <person name="Rincon C."/>
            <person name="Sanders R I."/>
            <person name="Robbins C."/>
            <person name="Chaturvedi A."/>
        </authorList>
    </citation>
    <scope>NUCLEOTIDE SEQUENCE</scope>
    <source>
        <strain evidence="3">CHB12</strain>
    </source>
</reference>
<gene>
    <name evidence="3" type="ORF">CHRIB12_LOCUS17941</name>
</gene>
<dbReference type="Proteomes" id="UP000684084">
    <property type="component" value="Unassembled WGS sequence"/>
</dbReference>
<evidence type="ECO:0000313" key="4">
    <source>
        <dbReference type="Proteomes" id="UP000684084"/>
    </source>
</evidence>
<sequence>MEYNFISKATLDNIVNNYISSLPECRQEKALVNENLFERIKKILLDPSNKEIDTKTTREWARKRFILEEITPGDYRIMAKRDNKPVLIVENMYEVLCRIHAEIDNHAGQKQLWESVKQNWSFVRQEIVEKFVNNCTICATRKPSFHPLASKPIIAKNYLSRVQIDLIDLSYDADGNYKYICHVHDHFTRFSWARPLTSKRAIEVAAFLFDLFFFIGSPPTISQSDNGKEFCAEIIKELVGLWPSVKIINGRPRHPQSQGLVERGNGILQQKLGKWRETSGRKDWSYGLRLVVLSMNNSICRSHKKTPYELVYGDKPRGNCSLIDELFARGIYDEENIPEMIKIADFESSDENLDNDFDFNENLLDSPASSHMVSQNQDKAVYFETRENETSEQPIPIDPVLIDITNEASSQERVTNHKILREAARRDLENYTEKMVNQMNKGKKRPNNYEVGDLVRISVPKIDRFGTDRPMLPCKILEKINNRYRLGSQFGVINVFYSAGEISPLGVNQFPELEIIPTSTITVREAARLQNIGSTTGTICNCKGNCNSNRCYCRKMGNNCGSRCHGGRQCQNKNEVN</sequence>
<evidence type="ECO:0000313" key="3">
    <source>
        <dbReference type="EMBL" id="CAB5382372.1"/>
    </source>
</evidence>
<dbReference type="EMBL" id="CAGKOT010000046">
    <property type="protein sequence ID" value="CAB5382372.1"/>
    <property type="molecule type" value="Genomic_DNA"/>
</dbReference>
<proteinExistence type="predicted"/>
<evidence type="ECO:0000256" key="1">
    <source>
        <dbReference type="SAM" id="Coils"/>
    </source>
</evidence>
<feature type="coiled-coil region" evidence="1">
    <location>
        <begin position="414"/>
        <end position="441"/>
    </location>
</feature>
<name>A0A915ZM94_9GLOM</name>
<dbReference type="PROSITE" id="PS50994">
    <property type="entry name" value="INTEGRASE"/>
    <property type="match status" value="1"/>
</dbReference>
<dbReference type="AlphaFoldDB" id="A0A915ZM94"/>
<feature type="domain" description="Integrase catalytic" evidence="2">
    <location>
        <begin position="148"/>
        <end position="315"/>
    </location>
</feature>
<protein>
    <recommendedName>
        <fullName evidence="2">Integrase catalytic domain-containing protein</fullName>
    </recommendedName>
</protein>
<comment type="caution">
    <text evidence="3">The sequence shown here is derived from an EMBL/GenBank/DDBJ whole genome shotgun (WGS) entry which is preliminary data.</text>
</comment>
<dbReference type="InterPro" id="IPR050951">
    <property type="entry name" value="Retrovirus_Pol_polyprotein"/>
</dbReference>
<dbReference type="PANTHER" id="PTHR37984:SF5">
    <property type="entry name" value="PROTEIN NYNRIN-LIKE"/>
    <property type="match status" value="1"/>
</dbReference>
<keyword evidence="1" id="KW-0175">Coiled coil</keyword>
<dbReference type="PANTHER" id="PTHR37984">
    <property type="entry name" value="PROTEIN CBG26694"/>
    <property type="match status" value="1"/>
</dbReference>
<dbReference type="GO" id="GO:0015074">
    <property type="term" value="P:DNA integration"/>
    <property type="evidence" value="ECO:0007669"/>
    <property type="project" value="InterPro"/>
</dbReference>